<organism evidence="1 2">
    <name type="scientific">Trifolium pratense</name>
    <name type="common">Red clover</name>
    <dbReference type="NCBI Taxonomy" id="57577"/>
    <lineage>
        <taxon>Eukaryota</taxon>
        <taxon>Viridiplantae</taxon>
        <taxon>Streptophyta</taxon>
        <taxon>Embryophyta</taxon>
        <taxon>Tracheophyta</taxon>
        <taxon>Spermatophyta</taxon>
        <taxon>Magnoliopsida</taxon>
        <taxon>eudicotyledons</taxon>
        <taxon>Gunneridae</taxon>
        <taxon>Pentapetalae</taxon>
        <taxon>rosids</taxon>
        <taxon>fabids</taxon>
        <taxon>Fabales</taxon>
        <taxon>Fabaceae</taxon>
        <taxon>Papilionoideae</taxon>
        <taxon>50 kb inversion clade</taxon>
        <taxon>NPAAA clade</taxon>
        <taxon>Hologalegina</taxon>
        <taxon>IRL clade</taxon>
        <taxon>Trifolieae</taxon>
        <taxon>Trifolium</taxon>
    </lineage>
</organism>
<keyword evidence="2" id="KW-1185">Reference proteome</keyword>
<evidence type="ECO:0000313" key="2">
    <source>
        <dbReference type="Proteomes" id="UP001177021"/>
    </source>
</evidence>
<sequence>MANSRIARFFVEVAPPQYVTVMRRRTSKMMETITEEDHREISSIDSVISLPKSSSIISASSVAASTCASSTSTSVNTRYFLKEVHRTLSSLNN</sequence>
<name>A0ACB0IAX7_TRIPR</name>
<comment type="caution">
    <text evidence="1">The sequence shown here is derived from an EMBL/GenBank/DDBJ whole genome shotgun (WGS) entry which is preliminary data.</text>
</comment>
<protein>
    <submittedName>
        <fullName evidence="1">Uncharacterized protein</fullName>
    </submittedName>
</protein>
<reference evidence="1" key="1">
    <citation type="submission" date="2023-10" db="EMBL/GenBank/DDBJ databases">
        <authorList>
            <person name="Rodriguez Cubillos JULIANA M."/>
            <person name="De Vega J."/>
        </authorList>
    </citation>
    <scope>NUCLEOTIDE SEQUENCE</scope>
</reference>
<evidence type="ECO:0000313" key="1">
    <source>
        <dbReference type="EMBL" id="CAJ2629254.1"/>
    </source>
</evidence>
<accession>A0ACB0IAX7</accession>
<dbReference type="EMBL" id="CASHSV030000001">
    <property type="protein sequence ID" value="CAJ2629254.1"/>
    <property type="molecule type" value="Genomic_DNA"/>
</dbReference>
<proteinExistence type="predicted"/>
<dbReference type="Proteomes" id="UP001177021">
    <property type="component" value="Unassembled WGS sequence"/>
</dbReference>
<gene>
    <name evidence="1" type="ORF">MILVUS5_LOCUS1280</name>
</gene>